<keyword evidence="9" id="KW-1185">Reference proteome</keyword>
<keyword evidence="4 6" id="KW-1133">Transmembrane helix</keyword>
<evidence type="ECO:0000256" key="5">
    <source>
        <dbReference type="ARBA" id="ARBA00023136"/>
    </source>
</evidence>
<dbReference type="Pfam" id="PF06271">
    <property type="entry name" value="RDD"/>
    <property type="match status" value="1"/>
</dbReference>
<organism evidence="8 9">
    <name type="scientific">Maribacter sedimenticola</name>
    <dbReference type="NCBI Taxonomy" id="228956"/>
    <lineage>
        <taxon>Bacteria</taxon>
        <taxon>Pseudomonadati</taxon>
        <taxon>Bacteroidota</taxon>
        <taxon>Flavobacteriia</taxon>
        <taxon>Flavobacteriales</taxon>
        <taxon>Flavobacteriaceae</taxon>
        <taxon>Maribacter</taxon>
    </lineage>
</organism>
<evidence type="ECO:0000313" key="9">
    <source>
        <dbReference type="Proteomes" id="UP000198337"/>
    </source>
</evidence>
<keyword evidence="3 6" id="KW-0812">Transmembrane</keyword>
<sequence length="135" mass="15089">MQALTKTDYAILPDRIKAAIIDALLLIAAMYAASELLNLFDNVPNYVRIVIAVLLFILYDPLFTSQFGGTIGHSFSNITVRKDTERENYIGFPSALVRFIFKFTLGWVSLLTVTGNKKKKAVHDYIANSVVVTDK</sequence>
<evidence type="ECO:0000313" key="8">
    <source>
        <dbReference type="EMBL" id="SNR54785.1"/>
    </source>
</evidence>
<dbReference type="InterPro" id="IPR010432">
    <property type="entry name" value="RDD"/>
</dbReference>
<gene>
    <name evidence="8" type="ORF">SAMN04488009_2313</name>
</gene>
<dbReference type="InterPro" id="IPR051791">
    <property type="entry name" value="Pra-immunoreactive"/>
</dbReference>
<feature type="transmembrane region" description="Helical" evidence="6">
    <location>
        <begin position="89"/>
        <end position="113"/>
    </location>
</feature>
<feature type="domain" description="RDD" evidence="7">
    <location>
        <begin position="12"/>
        <end position="128"/>
    </location>
</feature>
<dbReference type="PANTHER" id="PTHR36115:SF4">
    <property type="entry name" value="MEMBRANE PROTEIN"/>
    <property type="match status" value="1"/>
</dbReference>
<dbReference type="Proteomes" id="UP000198337">
    <property type="component" value="Unassembled WGS sequence"/>
</dbReference>
<feature type="transmembrane region" description="Helical" evidence="6">
    <location>
        <begin position="16"/>
        <end position="34"/>
    </location>
</feature>
<name>A0ABY1SHP6_9FLAO</name>
<accession>A0ABY1SHP6</accession>
<comment type="subcellular location">
    <subcellularLocation>
        <location evidence="1">Cell membrane</location>
        <topology evidence="1">Multi-pass membrane protein</topology>
    </subcellularLocation>
</comment>
<evidence type="ECO:0000259" key="7">
    <source>
        <dbReference type="Pfam" id="PF06271"/>
    </source>
</evidence>
<evidence type="ECO:0000256" key="4">
    <source>
        <dbReference type="ARBA" id="ARBA00022989"/>
    </source>
</evidence>
<evidence type="ECO:0000256" key="2">
    <source>
        <dbReference type="ARBA" id="ARBA00022475"/>
    </source>
</evidence>
<keyword evidence="2" id="KW-1003">Cell membrane</keyword>
<keyword evidence="5 6" id="KW-0472">Membrane</keyword>
<reference evidence="8 9" key="1">
    <citation type="submission" date="2017-06" db="EMBL/GenBank/DDBJ databases">
        <authorList>
            <person name="Varghese N."/>
            <person name="Submissions S."/>
        </authorList>
    </citation>
    <scope>NUCLEOTIDE SEQUENCE [LARGE SCALE GENOMIC DNA]</scope>
    <source>
        <strain evidence="8 9">DSM 19840</strain>
    </source>
</reference>
<proteinExistence type="predicted"/>
<evidence type="ECO:0000256" key="3">
    <source>
        <dbReference type="ARBA" id="ARBA00022692"/>
    </source>
</evidence>
<protein>
    <submittedName>
        <fullName evidence="8">RDD family protein</fullName>
    </submittedName>
</protein>
<dbReference type="PANTHER" id="PTHR36115">
    <property type="entry name" value="PROLINE-RICH ANTIGEN HOMOLOG-RELATED"/>
    <property type="match status" value="1"/>
</dbReference>
<evidence type="ECO:0000256" key="6">
    <source>
        <dbReference type="SAM" id="Phobius"/>
    </source>
</evidence>
<evidence type="ECO:0000256" key="1">
    <source>
        <dbReference type="ARBA" id="ARBA00004651"/>
    </source>
</evidence>
<feature type="transmembrane region" description="Helical" evidence="6">
    <location>
        <begin position="46"/>
        <end position="69"/>
    </location>
</feature>
<dbReference type="EMBL" id="FZNV01000003">
    <property type="protein sequence ID" value="SNR54785.1"/>
    <property type="molecule type" value="Genomic_DNA"/>
</dbReference>
<comment type="caution">
    <text evidence="8">The sequence shown here is derived from an EMBL/GenBank/DDBJ whole genome shotgun (WGS) entry which is preliminary data.</text>
</comment>
<dbReference type="RefSeq" id="WP_089260765.1">
    <property type="nucleotide sequence ID" value="NZ_FZNV01000003.1"/>
</dbReference>